<dbReference type="Proteomes" id="UP000249682">
    <property type="component" value="Chromosome"/>
</dbReference>
<evidence type="ECO:0000313" key="1">
    <source>
        <dbReference type="EMBL" id="AWV48220.1"/>
    </source>
</evidence>
<protein>
    <submittedName>
        <fullName evidence="1">Uncharacterized protein</fullName>
    </submittedName>
</protein>
<accession>A0AAD0KW40</accession>
<proteinExistence type="predicted"/>
<gene>
    <name evidence="1" type="ORF">DIJ64_09630</name>
</gene>
<dbReference type="AlphaFoldDB" id="A0AAD0KW40"/>
<organism evidence="1 2">
    <name type="scientific">Mycobacterium leprae</name>
    <dbReference type="NCBI Taxonomy" id="1769"/>
    <lineage>
        <taxon>Bacteria</taxon>
        <taxon>Bacillati</taxon>
        <taxon>Actinomycetota</taxon>
        <taxon>Actinomycetes</taxon>
        <taxon>Mycobacteriales</taxon>
        <taxon>Mycobacteriaceae</taxon>
        <taxon>Mycobacterium</taxon>
    </lineage>
</organism>
<evidence type="ECO:0000313" key="2">
    <source>
        <dbReference type="Proteomes" id="UP000249682"/>
    </source>
</evidence>
<name>A0AAD0KW40_MYCLR</name>
<reference evidence="1 2" key="1">
    <citation type="submission" date="2018-05" db="EMBL/GenBank/DDBJ databases">
        <title>Evolution of small genomes with special reference to Mycobacterium leprae.</title>
        <authorList>
            <person name="Mohanty P.S."/>
            <person name="Bansal A.K."/>
            <person name="Gupta U.D."/>
            <person name="Naaz F."/>
            <person name="Dwivedi V.D."/>
            <person name="Singh H."/>
            <person name="Gupta G."/>
            <person name="Sharma S."/>
            <person name="Arora M."/>
        </authorList>
    </citation>
    <scope>NUCLEOTIDE SEQUENCE [LARGE SCALE GENOMIC DNA]</scope>
    <source>
        <strain evidence="1 2">MRHRU-235-G</strain>
    </source>
</reference>
<dbReference type="EMBL" id="CP029543">
    <property type="protein sequence ID" value="AWV48220.1"/>
    <property type="molecule type" value="Genomic_DNA"/>
</dbReference>
<sequence>MHLLADNFPLVATFTVVVDGSIWTCNLPAEPSIGGQMIETGTRLRRLGVWVQPKGSRKGE</sequence>